<dbReference type="InterPro" id="IPR001810">
    <property type="entry name" value="F-box_dom"/>
</dbReference>
<dbReference type="PANTHER" id="PTHR47438:SF1">
    <property type="entry name" value="PHOSPHATE METABOLISM PROTEIN 8-RELATED"/>
    <property type="match status" value="1"/>
</dbReference>
<dbReference type="Pfam" id="PF12937">
    <property type="entry name" value="F-box-like"/>
    <property type="match status" value="1"/>
</dbReference>
<sequence>MDQASEKPVLFFDIDNCLYSRNDKVLEHMSKNIDDYFKKNLGLSPDDAERLHKDYSQQYGQAIEGLVRHHQIDALEYNAKVDDAVPLDDLIKPNPQLRQFLEDIDTSKVRLWLLTNAYVNHGKRVVRLLGVDDLFEGLTYCDYSQIPFVFWIQGNNFDDVKLSGVAAYAWNDPDTSSFVPFNSRGRYDDRNDDDFPTDDEDEPEVEISITNNFVIDPPPDWRWGFLFHDVCWSLLNFEEQVELQVLFHLCVSSPVGPELLLNFGHDYGGAAAKDYQGGVGFVVSAFRGVEDVDKICTTNPLEIPALEKAINFSARMQQDAFQSILDRSAISADKDVFNYLPPEILETIVTFLPPTDVHSLRLASRVFATLSLSERFWVSRFTSGHEFDYLPDVFSTPPDIMEGALSLASHLVVRWRL</sequence>
<dbReference type="InterPro" id="IPR052791">
    <property type="entry name" value="SSM1_domain"/>
</dbReference>
<name>A0A8J5PL27_FUSOX</name>
<accession>A0A8J5PL27</accession>
<dbReference type="EMBL" id="JAELUQ010000001">
    <property type="protein sequence ID" value="KAG7421455.1"/>
    <property type="molecule type" value="Genomic_DNA"/>
</dbReference>
<dbReference type="Pfam" id="PF00702">
    <property type="entry name" value="Hydrolase"/>
    <property type="match status" value="1"/>
</dbReference>
<dbReference type="PANTHER" id="PTHR47438">
    <property type="entry name" value="PHOSPHATE METABOLISM PROTEIN 8-RELATED"/>
    <property type="match status" value="1"/>
</dbReference>
<dbReference type="GO" id="GO:0009166">
    <property type="term" value="P:nucleotide catabolic process"/>
    <property type="evidence" value="ECO:0007669"/>
    <property type="project" value="TreeGrafter"/>
</dbReference>
<feature type="domain" description="F-box" evidence="1">
    <location>
        <begin position="334"/>
        <end position="380"/>
    </location>
</feature>
<evidence type="ECO:0000313" key="2">
    <source>
        <dbReference type="EMBL" id="KAG7421455.1"/>
    </source>
</evidence>
<protein>
    <submittedName>
        <fullName evidence="2">Suppressor of disruption of TFIIS</fullName>
    </submittedName>
</protein>
<dbReference type="GO" id="GO:0008252">
    <property type="term" value="F:nucleotidase activity"/>
    <property type="evidence" value="ECO:0007669"/>
    <property type="project" value="TreeGrafter"/>
</dbReference>
<evidence type="ECO:0000259" key="1">
    <source>
        <dbReference type="PROSITE" id="PS50181"/>
    </source>
</evidence>
<dbReference type="SMART" id="SM00256">
    <property type="entry name" value="FBOX"/>
    <property type="match status" value="1"/>
</dbReference>
<evidence type="ECO:0000313" key="3">
    <source>
        <dbReference type="Proteomes" id="UP000694050"/>
    </source>
</evidence>
<organism evidence="2 3">
    <name type="scientific">Fusarium oxysporum f. sp. rapae</name>
    <dbReference type="NCBI Taxonomy" id="485398"/>
    <lineage>
        <taxon>Eukaryota</taxon>
        <taxon>Fungi</taxon>
        <taxon>Dikarya</taxon>
        <taxon>Ascomycota</taxon>
        <taxon>Pezizomycotina</taxon>
        <taxon>Sordariomycetes</taxon>
        <taxon>Hypocreomycetidae</taxon>
        <taxon>Hypocreales</taxon>
        <taxon>Nectriaceae</taxon>
        <taxon>Fusarium</taxon>
        <taxon>Fusarium oxysporum species complex</taxon>
    </lineage>
</organism>
<dbReference type="Proteomes" id="UP000694050">
    <property type="component" value="Unassembled WGS sequence"/>
</dbReference>
<dbReference type="PROSITE" id="PS50181">
    <property type="entry name" value="FBOX"/>
    <property type="match status" value="1"/>
</dbReference>
<dbReference type="AlphaFoldDB" id="A0A8J5PL27"/>
<gene>
    <name evidence="2" type="primary">SDT1</name>
    <name evidence="2" type="ORF">Forpe1208_v000248</name>
</gene>
<comment type="caution">
    <text evidence="2">The sequence shown here is derived from an EMBL/GenBank/DDBJ whole genome shotgun (WGS) entry which is preliminary data.</text>
</comment>
<proteinExistence type="predicted"/>
<reference evidence="2" key="1">
    <citation type="submission" date="2021-04" db="EMBL/GenBank/DDBJ databases">
        <title>First draft genome resource for Brassicaceae pathogens Fusarium oxysporum f. sp. raphani and Fusarium oxysporum f. sp. rapae.</title>
        <authorList>
            <person name="Asai S."/>
        </authorList>
    </citation>
    <scope>NUCLEOTIDE SEQUENCE</scope>
    <source>
        <strain evidence="2">Tf1208</strain>
    </source>
</reference>
<dbReference type="GO" id="GO:0006206">
    <property type="term" value="P:pyrimidine nucleobase metabolic process"/>
    <property type="evidence" value="ECO:0007669"/>
    <property type="project" value="TreeGrafter"/>
</dbReference>